<evidence type="ECO:0000313" key="1">
    <source>
        <dbReference type="EMBL" id="KAG5586162.1"/>
    </source>
</evidence>
<dbReference type="Proteomes" id="UP000824120">
    <property type="component" value="Chromosome 9"/>
</dbReference>
<protein>
    <submittedName>
        <fullName evidence="1">Uncharacterized protein</fullName>
    </submittedName>
</protein>
<sequence length="163" mass="18040">MGSNRPLNSRGSLRNLSGKCIIIPLCFNNFRSNSKTVGIEVEIQDSICGIIVLRRKPEHLLQEVAPWSCPASIPRPSPLSKTTNSLTTLSLLMVLALANSILILSTTGSNKVSTNPRVLFLISTISIFLEMRSLLLHLLDGSNEEWLQMPKPIKKENMSQIKC</sequence>
<proteinExistence type="predicted"/>
<evidence type="ECO:0000313" key="2">
    <source>
        <dbReference type="Proteomes" id="UP000824120"/>
    </source>
</evidence>
<organism evidence="1 2">
    <name type="scientific">Solanum commersonii</name>
    <name type="common">Commerson's wild potato</name>
    <name type="synonym">Commerson's nightshade</name>
    <dbReference type="NCBI Taxonomy" id="4109"/>
    <lineage>
        <taxon>Eukaryota</taxon>
        <taxon>Viridiplantae</taxon>
        <taxon>Streptophyta</taxon>
        <taxon>Embryophyta</taxon>
        <taxon>Tracheophyta</taxon>
        <taxon>Spermatophyta</taxon>
        <taxon>Magnoliopsida</taxon>
        <taxon>eudicotyledons</taxon>
        <taxon>Gunneridae</taxon>
        <taxon>Pentapetalae</taxon>
        <taxon>asterids</taxon>
        <taxon>lamiids</taxon>
        <taxon>Solanales</taxon>
        <taxon>Solanaceae</taxon>
        <taxon>Solanoideae</taxon>
        <taxon>Solaneae</taxon>
        <taxon>Solanum</taxon>
    </lineage>
</organism>
<name>A0A9J5XEQ7_SOLCO</name>
<dbReference type="AlphaFoldDB" id="A0A9J5XEQ7"/>
<comment type="caution">
    <text evidence="1">The sequence shown here is derived from an EMBL/GenBank/DDBJ whole genome shotgun (WGS) entry which is preliminary data.</text>
</comment>
<dbReference type="EMBL" id="JACXVP010000009">
    <property type="protein sequence ID" value="KAG5586162.1"/>
    <property type="molecule type" value="Genomic_DNA"/>
</dbReference>
<keyword evidence="2" id="KW-1185">Reference proteome</keyword>
<gene>
    <name evidence="1" type="ORF">H5410_046596</name>
</gene>
<reference evidence="1 2" key="1">
    <citation type="submission" date="2020-09" db="EMBL/GenBank/DDBJ databases">
        <title>De no assembly of potato wild relative species, Solanum commersonii.</title>
        <authorList>
            <person name="Cho K."/>
        </authorList>
    </citation>
    <scope>NUCLEOTIDE SEQUENCE [LARGE SCALE GENOMIC DNA]</scope>
    <source>
        <strain evidence="1">LZ3.2</strain>
        <tissue evidence="1">Leaf</tissue>
    </source>
</reference>
<accession>A0A9J5XEQ7</accession>